<evidence type="ECO:0000256" key="7">
    <source>
        <dbReference type="ARBA" id="ARBA00022840"/>
    </source>
</evidence>
<evidence type="ECO:0000256" key="3">
    <source>
        <dbReference type="ARBA" id="ARBA00022605"/>
    </source>
</evidence>
<dbReference type="SUPFAM" id="SSF53633">
    <property type="entry name" value="Carbamate kinase-like"/>
    <property type="match status" value="1"/>
</dbReference>
<keyword evidence="4 9" id="KW-0808">Transferase</keyword>
<reference evidence="11 12" key="1">
    <citation type="submission" date="2014-06" db="EMBL/GenBank/DDBJ databases">
        <title>Whole Genome Sequences of Three Symbiotic Endozoicomonas Bacteria.</title>
        <authorList>
            <person name="Neave M.J."/>
            <person name="Apprill A."/>
            <person name="Voolstra C.R."/>
        </authorList>
    </citation>
    <scope>NUCLEOTIDE SEQUENCE [LARGE SCALE GENOMIC DNA]</scope>
    <source>
        <strain evidence="11 12">DSM 22380</strain>
    </source>
</reference>
<keyword evidence="3 9" id="KW-0028">Amino-acid biosynthesis</keyword>
<comment type="function">
    <text evidence="9">Catalyzes the ATP-dependent phosphorylation of N-acetyl-L-glutamate.</text>
</comment>
<dbReference type="AlphaFoldDB" id="A0A081K6E7"/>
<evidence type="ECO:0000313" key="12">
    <source>
        <dbReference type="Proteomes" id="UP000027997"/>
    </source>
</evidence>
<protein>
    <recommendedName>
        <fullName evidence="9">Acetylglutamate kinase</fullName>
        <ecNumber evidence="9">2.7.2.8</ecNumber>
    </recommendedName>
    <alternativeName>
        <fullName evidence="9">N-acetyl-L-glutamate 5-phosphotransferase</fullName>
    </alternativeName>
    <alternativeName>
        <fullName evidence="9">NAG kinase</fullName>
        <shortName evidence="9">NAGK</shortName>
    </alternativeName>
</protein>
<name>A0A081K6E7_9GAMM</name>
<evidence type="ECO:0000256" key="2">
    <source>
        <dbReference type="ARBA" id="ARBA00022571"/>
    </source>
</evidence>
<proteinExistence type="inferred from homology"/>
<dbReference type="PANTHER" id="PTHR23342:SF0">
    <property type="entry name" value="N-ACETYLGLUTAMATE SYNTHASE, MITOCHONDRIAL"/>
    <property type="match status" value="1"/>
</dbReference>
<dbReference type="PANTHER" id="PTHR23342">
    <property type="entry name" value="N-ACETYLGLUTAMATE SYNTHASE"/>
    <property type="match status" value="1"/>
</dbReference>
<feature type="binding site" evidence="9">
    <location>
        <position position="195"/>
    </location>
    <ligand>
        <name>substrate</name>
    </ligand>
</feature>
<feature type="site" description="Transition state stabilizer" evidence="9">
    <location>
        <position position="33"/>
    </location>
</feature>
<dbReference type="STRING" id="305900.GV64_02275"/>
<dbReference type="UniPathway" id="UPA00068">
    <property type="reaction ID" value="UER00107"/>
</dbReference>
<evidence type="ECO:0000256" key="6">
    <source>
        <dbReference type="ARBA" id="ARBA00022777"/>
    </source>
</evidence>
<dbReference type="PRINTS" id="PR00474">
    <property type="entry name" value="GLU5KINASE"/>
</dbReference>
<dbReference type="InterPro" id="IPR001048">
    <property type="entry name" value="Asp/Glu/Uridylate_kinase"/>
</dbReference>
<dbReference type="NCBIfam" id="TIGR00761">
    <property type="entry name" value="argB"/>
    <property type="match status" value="1"/>
</dbReference>
<evidence type="ECO:0000256" key="1">
    <source>
        <dbReference type="ARBA" id="ARBA00004828"/>
    </source>
</evidence>
<evidence type="ECO:0000256" key="4">
    <source>
        <dbReference type="ARBA" id="ARBA00022679"/>
    </source>
</evidence>
<dbReference type="Gene3D" id="3.40.1160.10">
    <property type="entry name" value="Acetylglutamate kinase-like"/>
    <property type="match status" value="1"/>
</dbReference>
<keyword evidence="6 9" id="KW-0418">Kinase</keyword>
<accession>A0A081K6E7</accession>
<dbReference type="InterPro" id="IPR001057">
    <property type="entry name" value="Glu/AcGlu_kinase"/>
</dbReference>
<dbReference type="Proteomes" id="UP000027997">
    <property type="component" value="Unassembled WGS sequence"/>
</dbReference>
<feature type="binding site" evidence="9">
    <location>
        <begin position="68"/>
        <end position="69"/>
    </location>
    <ligand>
        <name>substrate</name>
    </ligand>
</feature>
<feature type="binding site" evidence="9">
    <location>
        <position position="90"/>
    </location>
    <ligand>
        <name>substrate</name>
    </ligand>
</feature>
<dbReference type="EC" id="2.7.2.8" evidence="9"/>
<dbReference type="InterPro" id="IPR036393">
    <property type="entry name" value="AceGlu_kinase-like_sf"/>
</dbReference>
<dbReference type="eggNOG" id="COG0548">
    <property type="taxonomic scope" value="Bacteria"/>
</dbReference>
<comment type="pathway">
    <text evidence="1 9">Amino-acid biosynthesis; L-arginine biosynthesis; N(2)-acetyl-L-ornithine from L-glutamate: step 2/4.</text>
</comment>
<keyword evidence="12" id="KW-1185">Reference proteome</keyword>
<sequence length="300" mass="31826">MDKPALSSQEIATVLTEALPYLQRYAGKTVVVKYGGNAMENDELKNSFAQGVVLLKAVGINPVVVHGGGPQIGDMLKRLNIESRFVQGMRVTDSNTMDVVQMVLGGLVNKEIVTLINNNGGRAIGITGKDGRFIRAKRLVVTELTPEMTAREIIDIGQVGEVESIDTDIITMLQNSDFIPVVAPIGVDGTGASYNINADLVAGRLAEELVAEKLLLLTNTAGLLDKDDNLLTGLNSEQVEALIADGTIYGGMLPKIQCALNAVKCGVKTAHIIDGRVPHAVLLELLTDRGVGTLITGDSV</sequence>
<evidence type="ECO:0000259" key="10">
    <source>
        <dbReference type="Pfam" id="PF00696"/>
    </source>
</evidence>
<dbReference type="InterPro" id="IPR004662">
    <property type="entry name" value="AcgluKinase_fam"/>
</dbReference>
<keyword evidence="2 9" id="KW-0055">Arginine biosynthesis</keyword>
<dbReference type="Pfam" id="PF00696">
    <property type="entry name" value="AA_kinase"/>
    <property type="match status" value="1"/>
</dbReference>
<feature type="domain" description="Aspartate/glutamate/uridylate kinase" evidence="10">
    <location>
        <begin position="28"/>
        <end position="274"/>
    </location>
</feature>
<feature type="site" description="Transition state stabilizer" evidence="9">
    <location>
        <position position="255"/>
    </location>
</feature>
<evidence type="ECO:0000256" key="8">
    <source>
        <dbReference type="ARBA" id="ARBA00048141"/>
    </source>
</evidence>
<comment type="catalytic activity">
    <reaction evidence="8 9">
        <text>N-acetyl-L-glutamate + ATP = N-acetyl-L-glutamyl 5-phosphate + ADP</text>
        <dbReference type="Rhea" id="RHEA:14629"/>
        <dbReference type="ChEBI" id="CHEBI:30616"/>
        <dbReference type="ChEBI" id="CHEBI:44337"/>
        <dbReference type="ChEBI" id="CHEBI:57936"/>
        <dbReference type="ChEBI" id="CHEBI:456216"/>
        <dbReference type="EC" id="2.7.2.8"/>
    </reaction>
</comment>
<dbReference type="HAMAP" id="MF_00082">
    <property type="entry name" value="ArgB"/>
    <property type="match status" value="1"/>
</dbReference>
<comment type="caution">
    <text evidence="11">The sequence shown here is derived from an EMBL/GenBank/DDBJ whole genome shotgun (WGS) entry which is preliminary data.</text>
</comment>
<keyword evidence="7 9" id="KW-0067">ATP-binding</keyword>
<dbReference type="InterPro" id="IPR041727">
    <property type="entry name" value="NAGK-C"/>
</dbReference>
<comment type="subcellular location">
    <subcellularLocation>
        <location evidence="9">Cytoplasm</location>
    </subcellularLocation>
</comment>
<dbReference type="EMBL" id="JOJP01000001">
    <property type="protein sequence ID" value="KEI69723.1"/>
    <property type="molecule type" value="Genomic_DNA"/>
</dbReference>
<dbReference type="GO" id="GO:0003991">
    <property type="term" value="F:acetylglutamate kinase activity"/>
    <property type="evidence" value="ECO:0007669"/>
    <property type="project" value="UniProtKB-UniRule"/>
</dbReference>
<keyword evidence="5 9" id="KW-0547">Nucleotide-binding</keyword>
<dbReference type="GO" id="GO:0042450">
    <property type="term" value="P:L-arginine biosynthetic process via ornithine"/>
    <property type="evidence" value="ECO:0007669"/>
    <property type="project" value="UniProtKB-UniRule"/>
</dbReference>
<gene>
    <name evidence="9" type="primary">argB</name>
    <name evidence="11" type="ORF">GV64_02275</name>
</gene>
<dbReference type="GO" id="GO:0005524">
    <property type="term" value="F:ATP binding"/>
    <property type="evidence" value="ECO:0007669"/>
    <property type="project" value="UniProtKB-UniRule"/>
</dbReference>
<dbReference type="RefSeq" id="WP_020582133.1">
    <property type="nucleotide sequence ID" value="NZ_JOJP01000001.1"/>
</dbReference>
<dbReference type="FunFam" id="3.40.1160.10:FF:000004">
    <property type="entry name" value="Acetylglutamate kinase"/>
    <property type="match status" value="1"/>
</dbReference>
<dbReference type="GO" id="GO:0005737">
    <property type="term" value="C:cytoplasm"/>
    <property type="evidence" value="ECO:0007669"/>
    <property type="project" value="UniProtKB-SubCell"/>
</dbReference>
<evidence type="ECO:0000256" key="5">
    <source>
        <dbReference type="ARBA" id="ARBA00022741"/>
    </source>
</evidence>
<comment type="similarity">
    <text evidence="9">Belongs to the acetylglutamate kinase family. ArgB subfamily.</text>
</comment>
<evidence type="ECO:0000313" key="11">
    <source>
        <dbReference type="EMBL" id="KEI69723.1"/>
    </source>
</evidence>
<evidence type="ECO:0000256" key="9">
    <source>
        <dbReference type="HAMAP-Rule" id="MF_00082"/>
    </source>
</evidence>
<dbReference type="PIRSF" id="PIRSF000728">
    <property type="entry name" value="NAGK"/>
    <property type="match status" value="1"/>
</dbReference>
<keyword evidence="9" id="KW-0963">Cytoplasm</keyword>
<dbReference type="InterPro" id="IPR037528">
    <property type="entry name" value="ArgB"/>
</dbReference>
<dbReference type="CDD" id="cd04250">
    <property type="entry name" value="AAK_NAGK-C"/>
    <property type="match status" value="1"/>
</dbReference>
<organism evidence="11 12">
    <name type="scientific">Endozoicomonas elysicola</name>
    <dbReference type="NCBI Taxonomy" id="305900"/>
    <lineage>
        <taxon>Bacteria</taxon>
        <taxon>Pseudomonadati</taxon>
        <taxon>Pseudomonadota</taxon>
        <taxon>Gammaproteobacteria</taxon>
        <taxon>Oceanospirillales</taxon>
        <taxon>Endozoicomonadaceae</taxon>
        <taxon>Endozoicomonas</taxon>
    </lineage>
</organism>